<organism evidence="1 2">
    <name type="scientific">Cinchona calisaya</name>
    <dbReference type="NCBI Taxonomy" id="153742"/>
    <lineage>
        <taxon>Eukaryota</taxon>
        <taxon>Viridiplantae</taxon>
        <taxon>Streptophyta</taxon>
        <taxon>Embryophyta</taxon>
        <taxon>Tracheophyta</taxon>
        <taxon>Spermatophyta</taxon>
        <taxon>Magnoliopsida</taxon>
        <taxon>eudicotyledons</taxon>
        <taxon>Gunneridae</taxon>
        <taxon>Pentapetalae</taxon>
        <taxon>asterids</taxon>
        <taxon>lamiids</taxon>
        <taxon>Gentianales</taxon>
        <taxon>Rubiaceae</taxon>
        <taxon>Cinchonoideae</taxon>
        <taxon>Cinchoneae</taxon>
        <taxon>Cinchona</taxon>
    </lineage>
</organism>
<evidence type="ECO:0000313" key="1">
    <source>
        <dbReference type="EMBL" id="KAL3510456.1"/>
    </source>
</evidence>
<dbReference type="EMBL" id="JBJUIK010000012">
    <property type="protein sequence ID" value="KAL3510456.1"/>
    <property type="molecule type" value="Genomic_DNA"/>
</dbReference>
<reference evidence="1 2" key="1">
    <citation type="submission" date="2024-11" db="EMBL/GenBank/DDBJ databases">
        <title>A near-complete genome assembly of Cinchona calisaya.</title>
        <authorList>
            <person name="Lian D.C."/>
            <person name="Zhao X.W."/>
            <person name="Wei L."/>
        </authorList>
    </citation>
    <scope>NUCLEOTIDE SEQUENCE [LARGE SCALE GENOMIC DNA]</scope>
    <source>
        <tissue evidence="1">Nenye</tissue>
    </source>
</reference>
<dbReference type="Proteomes" id="UP001630127">
    <property type="component" value="Unassembled WGS sequence"/>
</dbReference>
<protein>
    <submittedName>
        <fullName evidence="1">Uncharacterized protein</fullName>
    </submittedName>
</protein>
<name>A0ABD2YSV3_9GENT</name>
<evidence type="ECO:0000313" key="2">
    <source>
        <dbReference type="Proteomes" id="UP001630127"/>
    </source>
</evidence>
<dbReference type="AlphaFoldDB" id="A0ABD2YSV3"/>
<keyword evidence="2" id="KW-1185">Reference proteome</keyword>
<comment type="caution">
    <text evidence="1">The sequence shown here is derived from an EMBL/GenBank/DDBJ whole genome shotgun (WGS) entry which is preliminary data.</text>
</comment>
<sequence>MEGSNKVAEKQTEDKKQTLIKIESLEPLLVSMVVALPSSFMPDGEQPYHDEEQEESSSLVVVEMLLTDKREDVEISTPIAANEIEGSVQIIEGSNMADKVVLTKCNTKMAYHLWPLFLEGHLNGVLVARMMVQNG</sequence>
<gene>
    <name evidence="1" type="ORF">ACH5RR_029857</name>
</gene>
<proteinExistence type="predicted"/>
<accession>A0ABD2YSV3</accession>